<dbReference type="InterPro" id="IPR007801">
    <property type="entry name" value="MbnB/TglH/ChrH"/>
</dbReference>
<dbReference type="AlphaFoldDB" id="A0A7H1J776"/>
<dbReference type="SUPFAM" id="SSF51658">
    <property type="entry name" value="Xylose isomerase-like"/>
    <property type="match status" value="1"/>
</dbReference>
<gene>
    <name evidence="1" type="ORF">IBG28_01360</name>
</gene>
<keyword evidence="2" id="KW-1185">Reference proteome</keyword>
<name>A0A7H1J776_9GAMM</name>
<dbReference type="NCBIfam" id="NF003818">
    <property type="entry name" value="PRK05409.1"/>
    <property type="match status" value="1"/>
</dbReference>
<dbReference type="RefSeq" id="WP_111607470.1">
    <property type="nucleotide sequence ID" value="NZ_BMLJ01000008.1"/>
</dbReference>
<dbReference type="PANTHER" id="PTHR42194:SF1">
    <property type="entry name" value="UPF0276 PROTEIN HI_1600"/>
    <property type="match status" value="1"/>
</dbReference>
<reference evidence="1 2" key="1">
    <citation type="submission" date="2020-09" db="EMBL/GenBank/DDBJ databases">
        <title>Complete genome sequence of an Arctic sea ice bacterium Marinomonas arctica BSI20414.</title>
        <authorList>
            <person name="Liao L."/>
            <person name="Chen B."/>
        </authorList>
    </citation>
    <scope>NUCLEOTIDE SEQUENCE [LARGE SCALE GENOMIC DNA]</scope>
    <source>
        <strain evidence="1 2">BSI20414</strain>
    </source>
</reference>
<dbReference type="Pfam" id="PF05114">
    <property type="entry name" value="MbnB_TglH_ChrH"/>
    <property type="match status" value="1"/>
</dbReference>
<organism evidence="1 2">
    <name type="scientific">Marinomonas arctica</name>
    <dbReference type="NCBI Taxonomy" id="383750"/>
    <lineage>
        <taxon>Bacteria</taxon>
        <taxon>Pseudomonadati</taxon>
        <taxon>Pseudomonadota</taxon>
        <taxon>Gammaproteobacteria</taxon>
        <taxon>Oceanospirillales</taxon>
        <taxon>Oceanospirillaceae</taxon>
        <taxon>Marinomonas</taxon>
    </lineage>
</organism>
<sequence length="295" mass="33638">MVFTPKQSQGASAPSSFIETTGISLKPSYYHDILDRRPELGFFEIHAENYLSLGGPARYYLQKIREHYAFTIHGVGLSIGADVPLDPSHLQRIARLVDEVQPEVFSEHLAWSTHDNVFLNDLLPVAYNQATLNRVCEHIDQLQSTLKRQVLIENPSTYFEFHRSDRSEIDFIAEMAHRTGCGLLLDINNVEVSCFNHRSNPFDYINRFPSRAVGQIHLAGHSLDENTTIPLKIDSHDTPVSHEVWDLYQHALTTMGDRPTLIERDGHLPTLSVLLAEARQADHIRTNIRQESRHE</sequence>
<dbReference type="KEGG" id="mard:IBG28_01360"/>
<dbReference type="InterPro" id="IPR036237">
    <property type="entry name" value="Xyl_isomerase-like_sf"/>
</dbReference>
<evidence type="ECO:0000313" key="2">
    <source>
        <dbReference type="Proteomes" id="UP000516370"/>
    </source>
</evidence>
<accession>A0A7H1J776</accession>
<protein>
    <submittedName>
        <fullName evidence="1">DUF692 domain-containing protein</fullName>
    </submittedName>
</protein>
<dbReference type="OrthoDB" id="9763101at2"/>
<dbReference type="EMBL" id="CP061081">
    <property type="protein sequence ID" value="QNT06342.1"/>
    <property type="molecule type" value="Genomic_DNA"/>
</dbReference>
<dbReference type="PANTHER" id="PTHR42194">
    <property type="entry name" value="UPF0276 PROTEIN HI_1600"/>
    <property type="match status" value="1"/>
</dbReference>
<dbReference type="Proteomes" id="UP000516370">
    <property type="component" value="Chromosome"/>
</dbReference>
<dbReference type="Gene3D" id="3.20.20.150">
    <property type="entry name" value="Divalent-metal-dependent TIM barrel enzymes"/>
    <property type="match status" value="1"/>
</dbReference>
<evidence type="ECO:0000313" key="1">
    <source>
        <dbReference type="EMBL" id="QNT06342.1"/>
    </source>
</evidence>
<proteinExistence type="predicted"/>